<dbReference type="SUPFAM" id="SSF56219">
    <property type="entry name" value="DNase I-like"/>
    <property type="match status" value="1"/>
</dbReference>
<dbReference type="Pfam" id="PF19580">
    <property type="entry name" value="Exo_endo_phos_3"/>
    <property type="match status" value="1"/>
</dbReference>
<name>A0A7H0VEV5_9FLAO</name>
<dbReference type="Gene3D" id="3.60.10.10">
    <property type="entry name" value="Endonuclease/exonuclease/phosphatase"/>
    <property type="match status" value="1"/>
</dbReference>
<accession>A0A7H0VEV5</accession>
<evidence type="ECO:0000313" key="3">
    <source>
        <dbReference type="Proteomes" id="UP000516305"/>
    </source>
</evidence>
<protein>
    <recommendedName>
        <fullName evidence="1">Endonuclease/exonuclease/phosphatase domain-containing protein</fullName>
    </recommendedName>
</protein>
<keyword evidence="3" id="KW-1185">Reference proteome</keyword>
<proteinExistence type="predicted"/>
<dbReference type="PANTHER" id="PTHR42834:SF1">
    <property type="entry name" value="ENDONUCLEASE_EXONUCLEASE_PHOSPHATASE FAMILY PROTEIN (AFU_ORTHOLOGUE AFUA_3G09210)"/>
    <property type="match status" value="1"/>
</dbReference>
<dbReference type="GO" id="GO:0003824">
    <property type="term" value="F:catalytic activity"/>
    <property type="evidence" value="ECO:0007669"/>
    <property type="project" value="InterPro"/>
</dbReference>
<reference evidence="2 3" key="1">
    <citation type="submission" date="2020-08" db="EMBL/GenBank/DDBJ databases">
        <title>Croceimicrobium hydrocarbonivorans gen. nov., sp. nov., a novel marine bacterium isolated from a bacterial consortium that degrades polyethylene terephthalate.</title>
        <authorList>
            <person name="Liu R."/>
        </authorList>
    </citation>
    <scope>NUCLEOTIDE SEQUENCE [LARGE SCALE GENOMIC DNA]</scope>
    <source>
        <strain evidence="2 3">A20-9</strain>
    </source>
</reference>
<evidence type="ECO:0000313" key="2">
    <source>
        <dbReference type="EMBL" id="QNR24253.1"/>
    </source>
</evidence>
<sequence length="284" mass="33096">MPEGSKDWTFPKYYSRLQRLSKVILSLSDSNYQAPAIIGFAEIEEARVLDDLIHRTALTKIPYQYIHYESPDRRGIDVALIYRKDVFRLIDSKTLRFHWPEQPDYRSRDMLYAQFEDSLHRSWHFVFCHWPSRYGGQQSSEPKRMAAAKILSGFLDSLELEADELLLIMGDFNDEAHNRSLQYLSCDSCQTPLLNLMEGRTVSKGSHRYKGEWAYLDQILIRPEMQKWTIACEAFAPSFLLEDESKLPGKKPRRAFKGPFFGSGYSDHLPVYIDLIIKTQPLLD</sequence>
<dbReference type="Proteomes" id="UP000516305">
    <property type="component" value="Chromosome"/>
</dbReference>
<organism evidence="2 3">
    <name type="scientific">Croceimicrobium hydrocarbonivorans</name>
    <dbReference type="NCBI Taxonomy" id="2761580"/>
    <lineage>
        <taxon>Bacteria</taxon>
        <taxon>Pseudomonadati</taxon>
        <taxon>Bacteroidota</taxon>
        <taxon>Flavobacteriia</taxon>
        <taxon>Flavobacteriales</taxon>
        <taxon>Owenweeksiaceae</taxon>
        <taxon>Croceimicrobium</taxon>
    </lineage>
</organism>
<gene>
    <name evidence="2" type="ORF">H4K34_18085</name>
</gene>
<dbReference type="AlphaFoldDB" id="A0A7H0VEV5"/>
<dbReference type="PANTHER" id="PTHR42834">
    <property type="entry name" value="ENDONUCLEASE/EXONUCLEASE/PHOSPHATASE FAMILY PROTEIN (AFU_ORTHOLOGUE AFUA_3G09210)"/>
    <property type="match status" value="1"/>
</dbReference>
<feature type="domain" description="Endonuclease/exonuclease/phosphatase" evidence="1">
    <location>
        <begin position="1"/>
        <end position="275"/>
    </location>
</feature>
<dbReference type="InterPro" id="IPR005135">
    <property type="entry name" value="Endo/exonuclease/phosphatase"/>
</dbReference>
<dbReference type="InterPro" id="IPR036691">
    <property type="entry name" value="Endo/exonu/phosph_ase_sf"/>
</dbReference>
<dbReference type="KEGG" id="chyd:H4K34_18085"/>
<dbReference type="EMBL" id="CP060139">
    <property type="protein sequence ID" value="QNR24253.1"/>
    <property type="molecule type" value="Genomic_DNA"/>
</dbReference>
<evidence type="ECO:0000259" key="1">
    <source>
        <dbReference type="Pfam" id="PF19580"/>
    </source>
</evidence>